<name>A0A7V7QI86_9FIRM</name>
<comment type="caution">
    <text evidence="3">The sequence shown here is derived from an EMBL/GenBank/DDBJ whole genome shotgun (WGS) entry which is preliminary data.</text>
</comment>
<dbReference type="SMART" id="SM00422">
    <property type="entry name" value="HTH_MERR"/>
    <property type="match status" value="1"/>
</dbReference>
<evidence type="ECO:0000313" key="3">
    <source>
        <dbReference type="EMBL" id="KAB1434494.1"/>
    </source>
</evidence>
<dbReference type="InterPro" id="IPR047057">
    <property type="entry name" value="MerR_fam"/>
</dbReference>
<dbReference type="AlphaFoldDB" id="A0A7V7QI86"/>
<dbReference type="GO" id="GO:0003677">
    <property type="term" value="F:DNA binding"/>
    <property type="evidence" value="ECO:0007669"/>
    <property type="project" value="UniProtKB-KW"/>
</dbReference>
<gene>
    <name evidence="3" type="ORF">F7O84_18595</name>
</gene>
<reference evidence="3 4" key="2">
    <citation type="submission" date="2020-02" db="EMBL/GenBank/DDBJ databases">
        <title>Candidatus Galacturonibacter soehngenii shows hetero-acetogenic catabolism of galacturonic acid but lacks a canonical carbon monoxide dehydrogenase/acetyl-CoA synthase complex.</title>
        <authorList>
            <person name="Diender M."/>
            <person name="Stouten G.R."/>
            <person name="Petersen J.F."/>
            <person name="Nielsen P.H."/>
            <person name="Dueholm M.S."/>
            <person name="Pronk J.T."/>
            <person name="Van Loosdrecht M.C.M."/>
        </authorList>
    </citation>
    <scope>NUCLEOTIDE SEQUENCE [LARGE SCALE GENOMIC DNA]</scope>
    <source>
        <strain evidence="3">GalUA</strain>
    </source>
</reference>
<organism evidence="3 4">
    <name type="scientific">Candidatus Galacturonatibacter soehngenii</name>
    <dbReference type="NCBI Taxonomy" id="2307010"/>
    <lineage>
        <taxon>Bacteria</taxon>
        <taxon>Bacillati</taxon>
        <taxon>Bacillota</taxon>
        <taxon>Clostridia</taxon>
        <taxon>Lachnospirales</taxon>
        <taxon>Lachnospiraceae</taxon>
        <taxon>Candidatus Galacturonatibacter</taxon>
    </lineage>
</organism>
<dbReference type="SUPFAM" id="SSF46955">
    <property type="entry name" value="Putative DNA-binding domain"/>
    <property type="match status" value="1"/>
</dbReference>
<proteinExistence type="predicted"/>
<dbReference type="GO" id="GO:0003700">
    <property type="term" value="F:DNA-binding transcription factor activity"/>
    <property type="evidence" value="ECO:0007669"/>
    <property type="project" value="InterPro"/>
</dbReference>
<evidence type="ECO:0000259" key="2">
    <source>
        <dbReference type="PROSITE" id="PS50937"/>
    </source>
</evidence>
<dbReference type="Proteomes" id="UP000461768">
    <property type="component" value="Unassembled WGS sequence"/>
</dbReference>
<dbReference type="Pfam" id="PF13411">
    <property type="entry name" value="MerR_1"/>
    <property type="match status" value="1"/>
</dbReference>
<dbReference type="PANTHER" id="PTHR30204">
    <property type="entry name" value="REDOX-CYCLING DRUG-SENSING TRANSCRIPTIONAL ACTIVATOR SOXR"/>
    <property type="match status" value="1"/>
</dbReference>
<evidence type="ECO:0000313" key="4">
    <source>
        <dbReference type="Proteomes" id="UP000461768"/>
    </source>
</evidence>
<dbReference type="InterPro" id="IPR009061">
    <property type="entry name" value="DNA-bd_dom_put_sf"/>
</dbReference>
<keyword evidence="4" id="KW-1185">Reference proteome</keyword>
<protein>
    <submittedName>
        <fullName evidence="3">MerR family transcriptional regulator</fullName>
    </submittedName>
</protein>
<dbReference type="OrthoDB" id="9814833at2"/>
<sequence length="295" mass="33888">MKTVKQVAQLTGISVRTLQYYDEIGVFKPTKTSESGYRLYDDEALKVLQQILFFKELDFKLCDIKKIMEDPNFDKINAFKKQKELLKAKCDHINGLIHLLEKLEKGENCMSFKEFDMSDYIEALENFKNMNEEEVIKNWGSVDAFEEFVSIIKDKESAIAKMAIKQYGSIGKYTEAMKDNLAHFSETVEQIEHAKEKGVAYLEKSKELTEKLVEDLTVSVESPNIQNIVHELVKMGEDIMQGMNIGENYWGLVIEGFLSEPSLVEANDRLYGKGASNFIGRAYQYYFSHLNALES</sequence>
<dbReference type="RefSeq" id="WP_151148581.1">
    <property type="nucleotide sequence ID" value="NZ_WAGX01000008.1"/>
</dbReference>
<dbReference type="InterPro" id="IPR000551">
    <property type="entry name" value="MerR-type_HTH_dom"/>
</dbReference>
<dbReference type="Gene3D" id="1.10.1660.10">
    <property type="match status" value="1"/>
</dbReference>
<evidence type="ECO:0000256" key="1">
    <source>
        <dbReference type="ARBA" id="ARBA00023125"/>
    </source>
</evidence>
<dbReference type="CDD" id="cd01106">
    <property type="entry name" value="HTH_TipAL-Mta"/>
    <property type="match status" value="1"/>
</dbReference>
<accession>A0A7V7QI86</accession>
<dbReference type="PANTHER" id="PTHR30204:SF90">
    <property type="entry name" value="HTH-TYPE TRANSCRIPTIONAL ACTIVATOR MTA"/>
    <property type="match status" value="1"/>
</dbReference>
<reference evidence="3 4" key="1">
    <citation type="submission" date="2019-09" db="EMBL/GenBank/DDBJ databases">
        <authorList>
            <person name="Valk L.C."/>
        </authorList>
    </citation>
    <scope>NUCLEOTIDE SEQUENCE [LARGE SCALE GENOMIC DNA]</scope>
    <source>
        <strain evidence="3">GalUA</strain>
    </source>
</reference>
<dbReference type="EMBL" id="WAGX01000008">
    <property type="protein sequence ID" value="KAB1434494.1"/>
    <property type="molecule type" value="Genomic_DNA"/>
</dbReference>
<keyword evidence="1" id="KW-0238">DNA-binding</keyword>
<dbReference type="PROSITE" id="PS50937">
    <property type="entry name" value="HTH_MERR_2"/>
    <property type="match status" value="1"/>
</dbReference>
<feature type="domain" description="HTH merR-type" evidence="2">
    <location>
        <begin position="1"/>
        <end position="70"/>
    </location>
</feature>